<name>A0A428P3Q6_9HYPO</name>
<feature type="transmembrane region" description="Helical" evidence="1">
    <location>
        <begin position="353"/>
        <end position="376"/>
    </location>
</feature>
<evidence type="ECO:0000313" key="2">
    <source>
        <dbReference type="EMBL" id="RSL47626.1"/>
    </source>
</evidence>
<keyword evidence="1" id="KW-0812">Transmembrane</keyword>
<proteinExistence type="predicted"/>
<comment type="caution">
    <text evidence="2">The sequence shown here is derived from an EMBL/GenBank/DDBJ whole genome shotgun (WGS) entry which is preliminary data.</text>
</comment>
<sequence>MAEVLGVVSAVAALGAAISQLHEAQNSCQEILASVANRRDPLSKDIQRNVELWMTSFRHVQSLLTDSNLPEHELQFFIHNMEEINSGLRDLRKIIAKLSLTNQGRVKFMFLGNEIGSVMNRIDRQFSLVQRFQQTASDLQPFRQRALVELVATIPRPPTGAPTGTTQPQAVVTGLQDEIYIDEIGEQAFRFPDEMVFENGENFVLALKDTSQLAASADILFEQKDGHAGLQQWLLGLREAQNTTKEGVRRGYSEGSGAVTMKDEAVLLDVLKTLKVPLASVYRLLDGQSAIDRHMYAVSSCWTFSSSTQNGLLLEAASQLQIVYNLVAQRDNKNNYEMAMISLEIARTTKEDIFAMFTLAVMSILFLPGALIATLFSMDLFDWSAKDGKKF</sequence>
<dbReference type="STRING" id="1325734.A0A428P3Q6"/>
<dbReference type="OrthoDB" id="5030973at2759"/>
<reference evidence="2 3" key="1">
    <citation type="submission" date="2017-06" db="EMBL/GenBank/DDBJ databases">
        <title>Comparative genomic analysis of Ambrosia Fusariam Clade fungi.</title>
        <authorList>
            <person name="Stajich J.E."/>
            <person name="Carrillo J."/>
            <person name="Kijimoto T."/>
            <person name="Eskalen A."/>
            <person name="O'Donnell K."/>
            <person name="Kasson M."/>
        </authorList>
    </citation>
    <scope>NUCLEOTIDE SEQUENCE [LARGE SCALE GENOMIC DNA]</scope>
    <source>
        <strain evidence="2 3">NRRL62584</strain>
    </source>
</reference>
<keyword evidence="1" id="KW-0472">Membrane</keyword>
<protein>
    <submittedName>
        <fullName evidence="2">Uncharacterized protein</fullName>
    </submittedName>
</protein>
<gene>
    <name evidence="2" type="ORF">CEP54_013312</name>
</gene>
<organism evidence="2 3">
    <name type="scientific">Fusarium duplospermum</name>
    <dbReference type="NCBI Taxonomy" id="1325734"/>
    <lineage>
        <taxon>Eukaryota</taxon>
        <taxon>Fungi</taxon>
        <taxon>Dikarya</taxon>
        <taxon>Ascomycota</taxon>
        <taxon>Pezizomycotina</taxon>
        <taxon>Sordariomycetes</taxon>
        <taxon>Hypocreomycetidae</taxon>
        <taxon>Hypocreales</taxon>
        <taxon>Nectriaceae</taxon>
        <taxon>Fusarium</taxon>
        <taxon>Fusarium solani species complex</taxon>
    </lineage>
</organism>
<evidence type="ECO:0000256" key="1">
    <source>
        <dbReference type="SAM" id="Phobius"/>
    </source>
</evidence>
<dbReference type="EMBL" id="NKCI01000213">
    <property type="protein sequence ID" value="RSL47626.1"/>
    <property type="molecule type" value="Genomic_DNA"/>
</dbReference>
<dbReference type="Proteomes" id="UP000288168">
    <property type="component" value="Unassembled WGS sequence"/>
</dbReference>
<dbReference type="AlphaFoldDB" id="A0A428P3Q6"/>
<accession>A0A428P3Q6</accession>
<evidence type="ECO:0000313" key="3">
    <source>
        <dbReference type="Proteomes" id="UP000288168"/>
    </source>
</evidence>
<keyword evidence="1" id="KW-1133">Transmembrane helix</keyword>
<keyword evidence="3" id="KW-1185">Reference proteome</keyword>